<keyword evidence="6 9" id="KW-1133">Transmembrane helix</keyword>
<dbReference type="CDD" id="cd13123">
    <property type="entry name" value="MATE_MurJ_like"/>
    <property type="match status" value="1"/>
</dbReference>
<feature type="region of interest" description="Disordered" evidence="8">
    <location>
        <begin position="1197"/>
        <end position="1261"/>
    </location>
</feature>
<feature type="compositionally biased region" description="Basic and acidic residues" evidence="8">
    <location>
        <begin position="609"/>
        <end position="619"/>
    </location>
</feature>
<feature type="transmembrane region" description="Helical" evidence="9">
    <location>
        <begin position="393"/>
        <end position="416"/>
    </location>
</feature>
<keyword evidence="5" id="KW-0573">Peptidoglycan synthesis</keyword>
<dbReference type="PANTHER" id="PTHR47019:SF1">
    <property type="entry name" value="LIPID II FLIPPASE MURJ"/>
    <property type="match status" value="1"/>
</dbReference>
<dbReference type="PANTHER" id="PTHR47019">
    <property type="entry name" value="LIPID II FLIPPASE MURJ"/>
    <property type="match status" value="1"/>
</dbReference>
<dbReference type="eggNOG" id="COG0515">
    <property type="taxonomic scope" value="Bacteria"/>
</dbReference>
<accession>A0A086BPK3</accession>
<evidence type="ECO:0000313" key="11">
    <source>
        <dbReference type="Proteomes" id="UP000028730"/>
    </source>
</evidence>
<gene>
    <name evidence="10" type="ORF">BBOMB_1276</name>
</gene>
<evidence type="ECO:0000256" key="6">
    <source>
        <dbReference type="ARBA" id="ARBA00022989"/>
    </source>
</evidence>
<feature type="compositionally biased region" description="Basic and acidic residues" evidence="8">
    <location>
        <begin position="1410"/>
        <end position="1425"/>
    </location>
</feature>
<dbReference type="InterPro" id="IPR051050">
    <property type="entry name" value="Lipid_II_flippase_MurJ/MviN"/>
</dbReference>
<feature type="region of interest" description="Disordered" evidence="8">
    <location>
        <begin position="546"/>
        <end position="710"/>
    </location>
</feature>
<dbReference type="GO" id="GO:0005886">
    <property type="term" value="C:plasma membrane"/>
    <property type="evidence" value="ECO:0007669"/>
    <property type="project" value="UniProtKB-SubCell"/>
</dbReference>
<evidence type="ECO:0000256" key="8">
    <source>
        <dbReference type="SAM" id="MobiDB-lite"/>
    </source>
</evidence>
<evidence type="ECO:0000256" key="1">
    <source>
        <dbReference type="ARBA" id="ARBA00004651"/>
    </source>
</evidence>
<keyword evidence="2" id="KW-1003">Cell membrane</keyword>
<feature type="transmembrane region" description="Helical" evidence="9">
    <location>
        <begin position="498"/>
        <end position="524"/>
    </location>
</feature>
<keyword evidence="7 9" id="KW-0472">Membrane</keyword>
<feature type="compositionally biased region" description="Polar residues" evidence="8">
    <location>
        <begin position="1087"/>
        <end position="1096"/>
    </location>
</feature>
<comment type="caution">
    <text evidence="10">The sequence shown here is derived from an EMBL/GenBank/DDBJ whole genome shotgun (WGS) entry which is preliminary data.</text>
</comment>
<evidence type="ECO:0000256" key="9">
    <source>
        <dbReference type="SAM" id="Phobius"/>
    </source>
</evidence>
<feature type="region of interest" description="Disordered" evidence="8">
    <location>
        <begin position="1170"/>
        <end position="1189"/>
    </location>
</feature>
<feature type="region of interest" description="Disordered" evidence="8">
    <location>
        <begin position="1036"/>
        <end position="1131"/>
    </location>
</feature>
<sequence length="1543" mass="164816">MVMATGTAASRITGQVRTILLAAALGTTGLAANAYQAGSQIPQVIYTLVSGGIFNAVLVPQIVRTLKSKDAQEQLNKLITFAIVLLLAVTGVVAALTPALTRLYVNGGSDMLALSTAFTFWCVPQIFFYGLYTVVGQILAAKDHFGMYAWSSVGANVISCVGFTVFILMFGKADKQPLGFWTEEKIALTAGTWTLGVAFQALVLFLPLFKLGIHYRPRLGVHGIGLRQMGPVAAWSLGIVVMDQLTTIINTRVSTSAPLKAHEAYGTSLYEVAGNATYQNAFTIYVLPYSLIAVSVATAIFPRIAQFVADRDVDSARVTLSRSLRNVWLVMCFFTAAFVVMPVPISLALLPSISLKEALLMSGPLVALALGLPLSSLFLIIQRTFYAFEDGYHPFLFVTLQYLSQIGILLLGTLFIREEDWVTLLGMSITASYMVSCPALIIMLRRRFDGHIDGTRVLTTSIKAIVAGCVAAVGGLAMRNPVYSLFGAYIHDGSGHMSWIQSIGVCIIQSIVVILLYVGTLLVLRTPELSSSLEIIKSRIANRGTDNRKANRVTRKESNEDIDGHTTAVAPTGIRQARRDLEEGSDQDCTLPPEPASRKVVSNRYGRSTADERKTDREASAYVPASMPPSFAVSSAAADSRGSGNAPQRPSAGDIGNRSIKDPNALNRGQARNSRTSPVFGQTSGAAGDEYASGAHASTTPSGNVDSATPDVNIELGKVFEPALSTNRTGTDMELKSQDIVIDRYMLISPLRRTPGFEAWRVLDTVLDQDRQLFVITDTSITSKVEAIASSLALSTNNRFTKVSSMQYVHKAAVLVTQMESGVTLSDCLGTGSGHGRLDFQSMRLITMQVTEGLRQLLSDGIALPTLTTDMIRIGTDGIQIADAPVSPMFIDLLHTPKMDAERTAIYQTASLLYAMITDRASADIPNFDLEQLPEDTPEEFSLICQRGLDVVYLDHSSSISLVSLSELMTLLGSSTTVRGSNTNKLLRTNAIDACGMGSGEQTDADATIERTALRQLGASNALPITKELIAHLSGETGTADGEPESSQDSNNPGACNEPIPSIHDPADDRQATGHPESGGAAERRPQQTANATARTFRSVISGKNNGLRTSGDGQPTQGTRDGSDLADSTSDTAGLDFHDIAAAEMAQAFKPVDAFADNSLFPGFRKTKADKTGLSGPEFASRPGVPFTQNTRISIDQNAGDPAGGLSAVDHDAADGGTTDKPGNGLPESAMDAQSMKHDSTREQAGAKADSEVEAEADETRTGLPLLASSFNGAAPEGAQNDFLAFQATSRIPIFTEAGTPIRPGEESARALIKERDASRLNADGALPPSFTPASQVEKVEEFTDSPALKHKTTKIIVVVLVALLLIAALGFAMLGLVNHSSGLGGLGQQNSQSGPWPKIDVNKVPFKGNKDEEGSGRTEDTPAKPKPAPQPENTTPYTIASQSFIDNTDGQQGYGYHIHLNQPQPVSRFVITIRSSGGNAQLMANTNKPTSGQKVAQFSFDQSGTTEVKLKQKVTTQDLLVWVPINSLPGNSFWVEKVQVF</sequence>
<feature type="compositionally biased region" description="Polar residues" evidence="8">
    <location>
        <begin position="1102"/>
        <end position="1131"/>
    </location>
</feature>
<feature type="transmembrane region" description="Helical" evidence="9">
    <location>
        <begin position="147"/>
        <end position="170"/>
    </location>
</feature>
<evidence type="ECO:0000256" key="3">
    <source>
        <dbReference type="ARBA" id="ARBA00022692"/>
    </source>
</evidence>
<proteinExistence type="predicted"/>
<dbReference type="GO" id="GO:0009252">
    <property type="term" value="P:peptidoglycan biosynthetic process"/>
    <property type="evidence" value="ECO:0007669"/>
    <property type="project" value="UniProtKB-KW"/>
</dbReference>
<evidence type="ECO:0000256" key="7">
    <source>
        <dbReference type="ARBA" id="ARBA00023136"/>
    </source>
</evidence>
<feature type="compositionally biased region" description="Polar residues" evidence="8">
    <location>
        <begin position="696"/>
        <end position="707"/>
    </location>
</feature>
<dbReference type="InterPro" id="IPR004268">
    <property type="entry name" value="MurJ"/>
</dbReference>
<reference evidence="10 11" key="1">
    <citation type="journal article" date="2014" name="Appl. Environ. Microbiol.">
        <title>Genomic encyclopedia of type strains of the genus Bifidobacterium.</title>
        <authorList>
            <person name="Milani C."/>
            <person name="Lugli G.A."/>
            <person name="Duranti S."/>
            <person name="Turroni F."/>
            <person name="Bottacini F."/>
            <person name="Mangifesta M."/>
            <person name="Sanchez B."/>
            <person name="Viappiani A."/>
            <person name="Mancabelli L."/>
            <person name="Taminiau B."/>
            <person name="Delcenserie V."/>
            <person name="Barrangou R."/>
            <person name="Margolles A."/>
            <person name="van Sinderen D."/>
            <person name="Ventura M."/>
        </authorList>
    </citation>
    <scope>NUCLEOTIDE SEQUENCE [LARGE SCALE GENOMIC DNA]</scope>
    <source>
        <strain evidence="10 11">DSM 19703</strain>
    </source>
</reference>
<organism evidence="10 11">
    <name type="scientific">Bifidobacterium bombi DSM 19703</name>
    <dbReference type="NCBI Taxonomy" id="1341695"/>
    <lineage>
        <taxon>Bacteria</taxon>
        <taxon>Bacillati</taxon>
        <taxon>Actinomycetota</taxon>
        <taxon>Actinomycetes</taxon>
        <taxon>Bifidobacteriales</taxon>
        <taxon>Bifidobacteriaceae</taxon>
        <taxon>Bifidobacterium</taxon>
    </lineage>
</organism>
<feature type="transmembrane region" description="Helical" evidence="9">
    <location>
        <begin position="1357"/>
        <end position="1379"/>
    </location>
</feature>
<dbReference type="Pfam" id="PF03023">
    <property type="entry name" value="MurJ"/>
    <property type="match status" value="1"/>
</dbReference>
<dbReference type="GO" id="GO:0008360">
    <property type="term" value="P:regulation of cell shape"/>
    <property type="evidence" value="ECO:0007669"/>
    <property type="project" value="UniProtKB-KW"/>
</dbReference>
<dbReference type="GO" id="GO:0015648">
    <property type="term" value="F:lipid-linked peptidoglycan transporter activity"/>
    <property type="evidence" value="ECO:0007669"/>
    <property type="project" value="TreeGrafter"/>
</dbReference>
<evidence type="ECO:0000256" key="5">
    <source>
        <dbReference type="ARBA" id="ARBA00022984"/>
    </source>
</evidence>
<keyword evidence="11" id="KW-1185">Reference proteome</keyword>
<feature type="transmembrane region" description="Helical" evidence="9">
    <location>
        <begin position="327"/>
        <end position="353"/>
    </location>
</feature>
<feature type="transmembrane region" description="Helical" evidence="9">
    <location>
        <begin position="44"/>
        <end position="66"/>
    </location>
</feature>
<feature type="compositionally biased region" description="Polar residues" evidence="8">
    <location>
        <begin position="670"/>
        <end position="685"/>
    </location>
</feature>
<keyword evidence="4" id="KW-0133">Cell shape</keyword>
<evidence type="ECO:0000256" key="2">
    <source>
        <dbReference type="ARBA" id="ARBA00022475"/>
    </source>
</evidence>
<feature type="region of interest" description="Disordered" evidence="8">
    <location>
        <begin position="1389"/>
        <end position="1438"/>
    </location>
</feature>
<feature type="transmembrane region" description="Helical" evidence="9">
    <location>
        <begin position="422"/>
        <end position="444"/>
    </location>
</feature>
<feature type="compositionally biased region" description="Basic and acidic residues" evidence="8">
    <location>
        <begin position="546"/>
        <end position="564"/>
    </location>
</feature>
<feature type="transmembrane region" description="Helical" evidence="9">
    <location>
        <begin position="190"/>
        <end position="209"/>
    </location>
</feature>
<dbReference type="STRING" id="1341695.BBOMB_1276"/>
<protein>
    <submittedName>
        <fullName evidence="10">Integral membrane protein MviN</fullName>
    </submittedName>
</protein>
<feature type="compositionally biased region" description="Polar residues" evidence="8">
    <location>
        <begin position="1045"/>
        <end position="1054"/>
    </location>
</feature>
<evidence type="ECO:0000313" key="10">
    <source>
        <dbReference type="EMBL" id="KFF31867.1"/>
    </source>
</evidence>
<feature type="transmembrane region" description="Helical" evidence="9">
    <location>
        <begin position="456"/>
        <end position="478"/>
    </location>
</feature>
<keyword evidence="3 9" id="KW-0812">Transmembrane</keyword>
<dbReference type="eggNOG" id="COG0728">
    <property type="taxonomic scope" value="Bacteria"/>
</dbReference>
<feature type="transmembrane region" description="Helical" evidence="9">
    <location>
        <begin position="359"/>
        <end position="381"/>
    </location>
</feature>
<dbReference type="Proteomes" id="UP000028730">
    <property type="component" value="Unassembled WGS sequence"/>
</dbReference>
<name>A0A086BPK3_9BIFI</name>
<dbReference type="GO" id="GO:0034204">
    <property type="term" value="P:lipid translocation"/>
    <property type="evidence" value="ECO:0007669"/>
    <property type="project" value="TreeGrafter"/>
</dbReference>
<feature type="transmembrane region" description="Helical" evidence="9">
    <location>
        <begin position="112"/>
        <end position="135"/>
    </location>
</feature>
<feature type="transmembrane region" description="Helical" evidence="9">
    <location>
        <begin position="78"/>
        <end position="100"/>
    </location>
</feature>
<comment type="subcellular location">
    <subcellularLocation>
        <location evidence="1">Cell membrane</location>
        <topology evidence="1">Multi-pass membrane protein</topology>
    </subcellularLocation>
</comment>
<dbReference type="EMBL" id="ATLK01000001">
    <property type="protein sequence ID" value="KFF31867.1"/>
    <property type="molecule type" value="Genomic_DNA"/>
</dbReference>
<evidence type="ECO:0000256" key="4">
    <source>
        <dbReference type="ARBA" id="ARBA00022960"/>
    </source>
</evidence>